<name>A0A0E3WD32_MYCLN</name>
<proteinExistence type="predicted"/>
<protein>
    <recommendedName>
        <fullName evidence="1">DUF7064 domain-containing protein</fullName>
    </recommendedName>
</protein>
<organism evidence="2 3">
    <name type="scientific">Mycobacterium lentiflavum</name>
    <dbReference type="NCBI Taxonomy" id="141349"/>
    <lineage>
        <taxon>Bacteria</taxon>
        <taxon>Bacillati</taxon>
        <taxon>Actinomycetota</taxon>
        <taxon>Actinomycetes</taxon>
        <taxon>Mycobacteriales</taxon>
        <taxon>Mycobacteriaceae</taxon>
        <taxon>Mycobacterium</taxon>
        <taxon>Mycobacterium simiae complex</taxon>
    </lineage>
</organism>
<sequence length="343" mass="39535">MSTKISAGTNEKAFWEEKNVSFGTAVPEDDMLHRQFTQLNRSPDLTETQYFGFSIPEENIHALTYLWHHPNLGTVSGGAWVWQGVKQHFLQSELVNWTSFTNEDVLDKDLWDYKFDNGYHVQTIEPLKRHRLRYTDELRSNSFDIETQALMEPMQLQTGMHFEQAVRARGELTLRGKTYQVDCTHVRDRSWGQSRSEQHAPVPPMDWMTGVFSENFMFGCTAYDHPDLEPDWKGHLQIPGGDPTKGGWVNREGTLIPVVATRKRVKRSPATLVPVSAEMVMTDVNGHDYELQGDVVAANRIAVWPNMDTWVCLVRWECEGQVCYGDLQEVQWHDFIRQFLGGQ</sequence>
<dbReference type="InterPro" id="IPR055492">
    <property type="entry name" value="DUF7064"/>
</dbReference>
<evidence type="ECO:0000313" key="2">
    <source>
        <dbReference type="EMBL" id="CQD17719.1"/>
    </source>
</evidence>
<dbReference type="STRING" id="141349.BN1232_03989"/>
<evidence type="ECO:0000313" key="3">
    <source>
        <dbReference type="Proteomes" id="UP000199251"/>
    </source>
</evidence>
<dbReference type="EMBL" id="CTEE01000001">
    <property type="protein sequence ID" value="CQD17719.1"/>
    <property type="molecule type" value="Genomic_DNA"/>
</dbReference>
<dbReference type="Proteomes" id="UP000199251">
    <property type="component" value="Unassembled WGS sequence"/>
</dbReference>
<gene>
    <name evidence="2" type="ORF">BN1232_03989</name>
</gene>
<evidence type="ECO:0000259" key="1">
    <source>
        <dbReference type="Pfam" id="PF23212"/>
    </source>
</evidence>
<feature type="domain" description="DUF7064" evidence="1">
    <location>
        <begin position="202"/>
        <end position="328"/>
    </location>
</feature>
<dbReference type="AlphaFoldDB" id="A0A0E3WD32"/>
<dbReference type="OrthoDB" id="7054648at2"/>
<accession>A0A0E3WD32</accession>
<dbReference type="RefSeq" id="WP_090604269.1">
    <property type="nucleotide sequence ID" value="NZ_CTEE01000001.1"/>
</dbReference>
<dbReference type="Pfam" id="PF23212">
    <property type="entry name" value="DUF7064"/>
    <property type="match status" value="1"/>
</dbReference>
<reference evidence="2 3" key="1">
    <citation type="submission" date="2015-03" db="EMBL/GenBank/DDBJ databases">
        <authorList>
            <person name="Urmite Genomes"/>
        </authorList>
    </citation>
    <scope>NUCLEOTIDE SEQUENCE [LARGE SCALE GENOMIC DNA]</scope>
    <source>
        <strain evidence="2 3">CSUR P1491</strain>
    </source>
</reference>